<dbReference type="Proteomes" id="UP000636956">
    <property type="component" value="Unassembled WGS sequence"/>
</dbReference>
<evidence type="ECO:0000256" key="1">
    <source>
        <dbReference type="SAM" id="Phobius"/>
    </source>
</evidence>
<comment type="caution">
    <text evidence="2">The sequence shown here is derived from an EMBL/GenBank/DDBJ whole genome shotgun (WGS) entry which is preliminary data.</text>
</comment>
<proteinExistence type="predicted"/>
<protein>
    <submittedName>
        <fullName evidence="2">Uncharacterized protein</fullName>
    </submittedName>
</protein>
<dbReference type="EMBL" id="BMMD01000010">
    <property type="protein sequence ID" value="GGJ81898.1"/>
    <property type="molecule type" value="Genomic_DNA"/>
</dbReference>
<dbReference type="RefSeq" id="WP_188743328.1">
    <property type="nucleotide sequence ID" value="NZ_BAABFW010000030.1"/>
</dbReference>
<gene>
    <name evidence="2" type="ORF">GCM10011372_20420</name>
</gene>
<keyword evidence="3" id="KW-1185">Reference proteome</keyword>
<sequence length="127" mass="13953">METDLFVHFAEIAVNRYGVEDRTLWLSCAVAAVAVWVIAVFGLNRTADLRAFNREPEPIDRFFPVVGLPLHLVIVGSLMLVIVGVWPGAEEALYVTALTSGVIFGGYTLLVTVLSQRHQSGAEREEP</sequence>
<accession>A0A917PJI5</accession>
<keyword evidence="1" id="KW-0812">Transmembrane</keyword>
<keyword evidence="1" id="KW-0472">Membrane</keyword>
<feature type="transmembrane region" description="Helical" evidence="1">
    <location>
        <begin position="24"/>
        <end position="44"/>
    </location>
</feature>
<organism evidence="2 3">
    <name type="scientific">Agromyces bauzanensis</name>
    <dbReference type="NCBI Taxonomy" id="1308924"/>
    <lineage>
        <taxon>Bacteria</taxon>
        <taxon>Bacillati</taxon>
        <taxon>Actinomycetota</taxon>
        <taxon>Actinomycetes</taxon>
        <taxon>Micrococcales</taxon>
        <taxon>Microbacteriaceae</taxon>
        <taxon>Agromyces</taxon>
    </lineage>
</organism>
<evidence type="ECO:0000313" key="2">
    <source>
        <dbReference type="EMBL" id="GGJ81898.1"/>
    </source>
</evidence>
<dbReference type="AlphaFoldDB" id="A0A917PJI5"/>
<feature type="transmembrane region" description="Helical" evidence="1">
    <location>
        <begin position="92"/>
        <end position="114"/>
    </location>
</feature>
<evidence type="ECO:0000313" key="3">
    <source>
        <dbReference type="Proteomes" id="UP000636956"/>
    </source>
</evidence>
<keyword evidence="1" id="KW-1133">Transmembrane helix</keyword>
<name>A0A917PJI5_9MICO</name>
<feature type="transmembrane region" description="Helical" evidence="1">
    <location>
        <begin position="65"/>
        <end position="86"/>
    </location>
</feature>
<reference evidence="2" key="2">
    <citation type="submission" date="2020-09" db="EMBL/GenBank/DDBJ databases">
        <authorList>
            <person name="Sun Q."/>
            <person name="Zhou Y."/>
        </authorList>
    </citation>
    <scope>NUCLEOTIDE SEQUENCE</scope>
    <source>
        <strain evidence="2">CGMCC 1.8984</strain>
    </source>
</reference>
<reference evidence="2" key="1">
    <citation type="journal article" date="2014" name="Int. J. Syst. Evol. Microbiol.">
        <title>Complete genome sequence of Corynebacterium casei LMG S-19264T (=DSM 44701T), isolated from a smear-ripened cheese.</title>
        <authorList>
            <consortium name="US DOE Joint Genome Institute (JGI-PGF)"/>
            <person name="Walter F."/>
            <person name="Albersmeier A."/>
            <person name="Kalinowski J."/>
            <person name="Ruckert C."/>
        </authorList>
    </citation>
    <scope>NUCLEOTIDE SEQUENCE</scope>
    <source>
        <strain evidence="2">CGMCC 1.8984</strain>
    </source>
</reference>